<evidence type="ECO:0000313" key="7">
    <source>
        <dbReference type="EMBL" id="SFE98728.1"/>
    </source>
</evidence>
<reference evidence="8" key="1">
    <citation type="submission" date="2016-10" db="EMBL/GenBank/DDBJ databases">
        <authorList>
            <person name="Varghese N."/>
            <person name="Submissions S."/>
        </authorList>
    </citation>
    <scope>NUCLEOTIDE SEQUENCE [LARGE SCALE GENOMIC DNA]</scope>
    <source>
        <strain evidence="8">DSM 27981</strain>
    </source>
</reference>
<dbReference type="Gene3D" id="3.30.465.10">
    <property type="match status" value="1"/>
</dbReference>
<keyword evidence="4" id="KW-0274">FAD</keyword>
<organism evidence="7 8">
    <name type="scientific">Paracidovorax wautersii</name>
    <dbReference type="NCBI Taxonomy" id="1177982"/>
    <lineage>
        <taxon>Bacteria</taxon>
        <taxon>Pseudomonadati</taxon>
        <taxon>Pseudomonadota</taxon>
        <taxon>Betaproteobacteria</taxon>
        <taxon>Burkholderiales</taxon>
        <taxon>Comamonadaceae</taxon>
        <taxon>Paracidovorax</taxon>
    </lineage>
</organism>
<dbReference type="InterPro" id="IPR036318">
    <property type="entry name" value="FAD-bd_PCMH-like_sf"/>
</dbReference>
<dbReference type="SUPFAM" id="SSF56176">
    <property type="entry name" value="FAD-binding/transporter-associated domain-like"/>
    <property type="match status" value="1"/>
</dbReference>
<dbReference type="InterPro" id="IPR016169">
    <property type="entry name" value="FAD-bd_PCMH_sub2"/>
</dbReference>
<dbReference type="InterPro" id="IPR006094">
    <property type="entry name" value="Oxid_FAD_bind_N"/>
</dbReference>
<dbReference type="InterPro" id="IPR016166">
    <property type="entry name" value="FAD-bd_PCMH"/>
</dbReference>
<dbReference type="InterPro" id="IPR004113">
    <property type="entry name" value="FAD-bd_oxidored_4_C"/>
</dbReference>
<evidence type="ECO:0000313" key="8">
    <source>
        <dbReference type="Proteomes" id="UP000199119"/>
    </source>
</evidence>
<comment type="cofactor">
    <cofactor evidence="1">
        <name>FAD</name>
        <dbReference type="ChEBI" id="CHEBI:57692"/>
    </cofactor>
</comment>
<dbReference type="GO" id="GO:0071949">
    <property type="term" value="F:FAD binding"/>
    <property type="evidence" value="ECO:0007669"/>
    <property type="project" value="InterPro"/>
</dbReference>
<dbReference type="EMBL" id="FONX01000009">
    <property type="protein sequence ID" value="SFE98728.1"/>
    <property type="molecule type" value="Genomic_DNA"/>
</dbReference>
<keyword evidence="5" id="KW-0560">Oxidoreductase</keyword>
<dbReference type="Gene3D" id="3.30.70.2740">
    <property type="match status" value="1"/>
</dbReference>
<comment type="similarity">
    <text evidence="2">Belongs to the FAD-binding oxidoreductase/transferase type 4 family.</text>
</comment>
<dbReference type="InterPro" id="IPR016171">
    <property type="entry name" value="Vanillyl_alc_oxidase_C-sub2"/>
</dbReference>
<evidence type="ECO:0000256" key="1">
    <source>
        <dbReference type="ARBA" id="ARBA00001974"/>
    </source>
</evidence>
<name>A0A1I2F1Z4_9BURK</name>
<dbReference type="Gene3D" id="3.30.43.10">
    <property type="entry name" value="Uridine Diphospho-n-acetylenolpyruvylglucosamine Reductase, domain 2"/>
    <property type="match status" value="1"/>
</dbReference>
<evidence type="ECO:0000259" key="6">
    <source>
        <dbReference type="PROSITE" id="PS51387"/>
    </source>
</evidence>
<proteinExistence type="inferred from homology"/>
<dbReference type="PROSITE" id="PS51387">
    <property type="entry name" value="FAD_PCMH"/>
    <property type="match status" value="1"/>
</dbReference>
<dbReference type="InterPro" id="IPR051264">
    <property type="entry name" value="FAD-oxidored/transferase_4"/>
</dbReference>
<gene>
    <name evidence="7" type="ORF">SAMN04489711_10929</name>
</gene>
<evidence type="ECO:0000256" key="4">
    <source>
        <dbReference type="ARBA" id="ARBA00022827"/>
    </source>
</evidence>
<dbReference type="Pfam" id="PF02913">
    <property type="entry name" value="FAD-oxidase_C"/>
    <property type="match status" value="1"/>
</dbReference>
<keyword evidence="3" id="KW-0285">Flavoprotein</keyword>
<dbReference type="Gene3D" id="3.30.70.2190">
    <property type="match status" value="1"/>
</dbReference>
<dbReference type="GO" id="GO:0016491">
    <property type="term" value="F:oxidoreductase activity"/>
    <property type="evidence" value="ECO:0007669"/>
    <property type="project" value="UniProtKB-KW"/>
</dbReference>
<dbReference type="PANTHER" id="PTHR43716:SF1">
    <property type="entry name" value="D-2-HYDROXYGLUTARATE DEHYDROGENASE, MITOCHONDRIAL"/>
    <property type="match status" value="1"/>
</dbReference>
<evidence type="ECO:0000256" key="5">
    <source>
        <dbReference type="ARBA" id="ARBA00023002"/>
    </source>
</evidence>
<dbReference type="InterPro" id="IPR016164">
    <property type="entry name" value="FAD-linked_Oxase-like_C"/>
</dbReference>
<sequence>MSGFLAALAQVVGADGVQTGDAIPPRHRTDWSGAAPVQPLALVRPRSTEQVSAVLALCTAHRVPVVPQGGLTGLAGAAVPCEQGIALSLDRMQAIEAVDVRAATLTCQAGATVQSVQEAAAAAGLQLGVDWGARGSAQIGGGIATNAGGNGVLQFGMMREQVLGLEVVLASGEVLPMLRPMLKNNTGYDLKHWFIGAEGTLGIVTRAVLRLRAAPRARATALVALPHFEAALELLARLQADFPGALSAYELMWRDFVAASLAWQELREPFAAPHPFVALIDVGGAEEGALQSALEAALGEAMEAGVALDAAIAQSHAQARAFWKIREATAELPAHMHPPINFDVSLPLADIGRFAEACRAQLDARWPGHHTVFFGHVGDGNLHLTTDAATVGGDEAGVEALVYAEVARFAGSVSAEHGIGLHKKPYLGASRTPAELAAMRAIKQALDPLHLLNPGKVFDV</sequence>
<feature type="domain" description="FAD-binding PCMH-type" evidence="6">
    <location>
        <begin position="35"/>
        <end position="214"/>
    </location>
</feature>
<protein>
    <submittedName>
        <fullName evidence="7">FAD/FMN-containing dehydrogenase</fullName>
    </submittedName>
</protein>
<keyword evidence="8" id="KW-1185">Reference proteome</keyword>
<dbReference type="RefSeq" id="WP_092940044.1">
    <property type="nucleotide sequence ID" value="NZ_FONX01000009.1"/>
</dbReference>
<accession>A0A1I2F1Z4</accession>
<dbReference type="AlphaFoldDB" id="A0A1I2F1Z4"/>
<dbReference type="PANTHER" id="PTHR43716">
    <property type="entry name" value="D-2-HYDROXYGLUTARATE DEHYDROGENASE, MITOCHONDRIAL"/>
    <property type="match status" value="1"/>
</dbReference>
<dbReference type="Pfam" id="PF01565">
    <property type="entry name" value="FAD_binding_4"/>
    <property type="match status" value="1"/>
</dbReference>
<dbReference type="OrthoDB" id="8712194at2"/>
<dbReference type="SUPFAM" id="SSF55103">
    <property type="entry name" value="FAD-linked oxidases, C-terminal domain"/>
    <property type="match status" value="1"/>
</dbReference>
<dbReference type="InterPro" id="IPR016167">
    <property type="entry name" value="FAD-bd_PCMH_sub1"/>
</dbReference>
<dbReference type="GO" id="GO:0022904">
    <property type="term" value="P:respiratory electron transport chain"/>
    <property type="evidence" value="ECO:0007669"/>
    <property type="project" value="TreeGrafter"/>
</dbReference>
<dbReference type="STRING" id="1177982.SAMN04489711_10929"/>
<dbReference type="FunFam" id="1.10.45.10:FF:000001">
    <property type="entry name" value="D-lactate dehydrogenase mitochondrial"/>
    <property type="match status" value="1"/>
</dbReference>
<dbReference type="Proteomes" id="UP000199119">
    <property type="component" value="Unassembled WGS sequence"/>
</dbReference>
<evidence type="ECO:0000256" key="3">
    <source>
        <dbReference type="ARBA" id="ARBA00022630"/>
    </source>
</evidence>
<evidence type="ECO:0000256" key="2">
    <source>
        <dbReference type="ARBA" id="ARBA00008000"/>
    </source>
</evidence>
<dbReference type="Gene3D" id="1.10.45.10">
    <property type="entry name" value="Vanillyl-alcohol Oxidase, Chain A, domain 4"/>
    <property type="match status" value="1"/>
</dbReference>